<evidence type="ECO:0000259" key="12">
    <source>
        <dbReference type="Pfam" id="PF10099"/>
    </source>
</evidence>
<keyword evidence="3" id="KW-1003">Cell membrane</keyword>
<comment type="subcellular location">
    <subcellularLocation>
        <location evidence="2">Cell membrane</location>
    </subcellularLocation>
    <subcellularLocation>
        <location evidence="1">Membrane</location>
        <topology evidence="1">Single-pass membrane protein</topology>
    </subcellularLocation>
</comment>
<evidence type="ECO:0000256" key="6">
    <source>
        <dbReference type="ARBA" id="ARBA00023015"/>
    </source>
</evidence>
<dbReference type="Gene3D" id="1.10.10.1320">
    <property type="entry name" value="Anti-sigma factor, zinc-finger domain"/>
    <property type="match status" value="1"/>
</dbReference>
<evidence type="ECO:0000256" key="8">
    <source>
        <dbReference type="ARBA" id="ARBA00023163"/>
    </source>
</evidence>
<evidence type="ECO:0000256" key="5">
    <source>
        <dbReference type="ARBA" id="ARBA00022989"/>
    </source>
</evidence>
<dbReference type="PANTHER" id="PTHR37461:SF1">
    <property type="entry name" value="ANTI-SIGMA-K FACTOR RSKA"/>
    <property type="match status" value="1"/>
</dbReference>
<accession>A0A545AW92</accession>
<evidence type="ECO:0000313" key="15">
    <source>
        <dbReference type="Proteomes" id="UP000317982"/>
    </source>
</evidence>
<name>A0A545AW92_9ACTN</name>
<dbReference type="InterPro" id="IPR041916">
    <property type="entry name" value="Anti_sigma_zinc_sf"/>
</dbReference>
<dbReference type="RefSeq" id="WP_142703763.1">
    <property type="nucleotide sequence ID" value="NZ_VIRS01000004.1"/>
</dbReference>
<dbReference type="OrthoDB" id="153510at2"/>
<dbReference type="InterPro" id="IPR053877">
    <property type="entry name" value="RskA_N"/>
</dbReference>
<keyword evidence="4 11" id="KW-0812">Transmembrane</keyword>
<gene>
    <name evidence="14" type="ORF">FL583_07620</name>
</gene>
<evidence type="ECO:0000256" key="3">
    <source>
        <dbReference type="ARBA" id="ARBA00022475"/>
    </source>
</evidence>
<dbReference type="AlphaFoldDB" id="A0A545AW92"/>
<dbReference type="PANTHER" id="PTHR37461">
    <property type="entry name" value="ANTI-SIGMA-K FACTOR RSKA"/>
    <property type="match status" value="1"/>
</dbReference>
<evidence type="ECO:0000313" key="14">
    <source>
        <dbReference type="EMBL" id="TQS45590.1"/>
    </source>
</evidence>
<comment type="caution">
    <text evidence="14">The sequence shown here is derived from an EMBL/GenBank/DDBJ whole genome shotgun (WGS) entry which is preliminary data.</text>
</comment>
<evidence type="ECO:0000256" key="9">
    <source>
        <dbReference type="ARBA" id="ARBA00029829"/>
    </source>
</evidence>
<evidence type="ECO:0000259" key="13">
    <source>
        <dbReference type="Pfam" id="PF22618"/>
    </source>
</evidence>
<feature type="domain" description="Anti-sigma-K factor RskA N-terminal" evidence="13">
    <location>
        <begin position="11"/>
        <end position="47"/>
    </location>
</feature>
<dbReference type="Proteomes" id="UP000317982">
    <property type="component" value="Unassembled WGS sequence"/>
</dbReference>
<dbReference type="GO" id="GO:0005886">
    <property type="term" value="C:plasma membrane"/>
    <property type="evidence" value="ECO:0007669"/>
    <property type="project" value="UniProtKB-SubCell"/>
</dbReference>
<evidence type="ECO:0000256" key="2">
    <source>
        <dbReference type="ARBA" id="ARBA00004236"/>
    </source>
</evidence>
<dbReference type="Pfam" id="PF22618">
    <property type="entry name" value="RskA_N"/>
    <property type="match status" value="1"/>
</dbReference>
<dbReference type="InParanoid" id="A0A545AW92"/>
<sequence length="236" mass="24644">MNEHPDLLNGAYALDAVDDVERAAVERHLRTCEACAEEVAEFREAAARLGAEAVPPAGMRDRVLASARATRQLPAVVPGGSRRPRGRFLVAVAAAAAVLAGAVGVTWAVQQERVNDQRARVVALQEETARVLAAPDAKRAVSADVRTGRFTAVYSASQRAAVLTYDDLARTPDGKTYQLWRVDGGAATSLGVLKPGVRSGSLVVRNLGPGDALAVSLEDEGGAEGPTDIRATVGVA</sequence>
<dbReference type="GO" id="GO:0016989">
    <property type="term" value="F:sigma factor antagonist activity"/>
    <property type="evidence" value="ECO:0007669"/>
    <property type="project" value="TreeGrafter"/>
</dbReference>
<keyword evidence="5 11" id="KW-1133">Transmembrane helix</keyword>
<evidence type="ECO:0000256" key="4">
    <source>
        <dbReference type="ARBA" id="ARBA00022692"/>
    </source>
</evidence>
<protein>
    <recommendedName>
        <fullName evidence="10">Regulator of SigK</fullName>
    </recommendedName>
    <alternativeName>
        <fullName evidence="9">Sigma-K anti-sigma factor RskA</fullName>
    </alternativeName>
</protein>
<reference evidence="14 15" key="1">
    <citation type="submission" date="2019-07" db="EMBL/GenBank/DDBJ databases">
        <title>Cryptosporangium phraense sp. nov., isolated from plant litter.</title>
        <authorList>
            <person name="Suriyachadkun C."/>
        </authorList>
    </citation>
    <scope>NUCLEOTIDE SEQUENCE [LARGE SCALE GENOMIC DNA]</scope>
    <source>
        <strain evidence="14 15">A-T 5661</strain>
    </source>
</reference>
<evidence type="ECO:0000256" key="7">
    <source>
        <dbReference type="ARBA" id="ARBA00023136"/>
    </source>
</evidence>
<evidence type="ECO:0000256" key="1">
    <source>
        <dbReference type="ARBA" id="ARBA00004167"/>
    </source>
</evidence>
<proteinExistence type="predicted"/>
<dbReference type="EMBL" id="VIRS01000004">
    <property type="protein sequence ID" value="TQS45590.1"/>
    <property type="molecule type" value="Genomic_DNA"/>
</dbReference>
<evidence type="ECO:0000256" key="11">
    <source>
        <dbReference type="SAM" id="Phobius"/>
    </source>
</evidence>
<keyword evidence="7 11" id="KW-0472">Membrane</keyword>
<dbReference type="GO" id="GO:0006417">
    <property type="term" value="P:regulation of translation"/>
    <property type="evidence" value="ECO:0007669"/>
    <property type="project" value="TreeGrafter"/>
</dbReference>
<organism evidence="14 15">
    <name type="scientific">Cryptosporangium phraense</name>
    <dbReference type="NCBI Taxonomy" id="2593070"/>
    <lineage>
        <taxon>Bacteria</taxon>
        <taxon>Bacillati</taxon>
        <taxon>Actinomycetota</taxon>
        <taxon>Actinomycetes</taxon>
        <taxon>Cryptosporangiales</taxon>
        <taxon>Cryptosporangiaceae</taxon>
        <taxon>Cryptosporangium</taxon>
    </lineage>
</organism>
<dbReference type="InterPro" id="IPR051474">
    <property type="entry name" value="Anti-sigma-K/W_factor"/>
</dbReference>
<feature type="transmembrane region" description="Helical" evidence="11">
    <location>
        <begin position="88"/>
        <end position="109"/>
    </location>
</feature>
<keyword evidence="8" id="KW-0804">Transcription</keyword>
<keyword evidence="15" id="KW-1185">Reference proteome</keyword>
<dbReference type="Pfam" id="PF10099">
    <property type="entry name" value="RskA_C"/>
    <property type="match status" value="1"/>
</dbReference>
<evidence type="ECO:0000256" key="10">
    <source>
        <dbReference type="ARBA" id="ARBA00030803"/>
    </source>
</evidence>
<keyword evidence="6" id="KW-0805">Transcription regulation</keyword>
<feature type="domain" description="Anti-sigma K factor RskA C-terminal" evidence="12">
    <location>
        <begin position="92"/>
        <end position="227"/>
    </location>
</feature>
<dbReference type="InterPro" id="IPR018764">
    <property type="entry name" value="RskA_C"/>
</dbReference>